<sequence length="86" mass="10127">MQKFFGRRQGRGKNSFSLKPFPFLPRPNEIFVRVFCPPRQRAGRAVLGVFYKIGSNFVVKIRNDKTFFCPRPAFWRGGQNIVRDFQ</sequence>
<dbReference type="EMBL" id="MHOM01000005">
    <property type="protein sequence ID" value="OGZ65516.1"/>
    <property type="molecule type" value="Genomic_DNA"/>
</dbReference>
<evidence type="ECO:0000313" key="2">
    <source>
        <dbReference type="Proteomes" id="UP000177190"/>
    </source>
</evidence>
<organism evidence="1 2">
    <name type="scientific">Candidatus Staskawiczbacteria bacterium RIFCSPHIGHO2_01_FULL_36_16</name>
    <dbReference type="NCBI Taxonomy" id="1802200"/>
    <lineage>
        <taxon>Bacteria</taxon>
        <taxon>Candidatus Staskawicziibacteriota</taxon>
    </lineage>
</organism>
<dbReference type="Proteomes" id="UP000177190">
    <property type="component" value="Unassembled WGS sequence"/>
</dbReference>
<accession>A0A1G2HSJ4</accession>
<reference evidence="1 2" key="1">
    <citation type="journal article" date="2016" name="Nat. Commun.">
        <title>Thousands of microbial genomes shed light on interconnected biogeochemical processes in an aquifer system.</title>
        <authorList>
            <person name="Anantharaman K."/>
            <person name="Brown C.T."/>
            <person name="Hug L.A."/>
            <person name="Sharon I."/>
            <person name="Castelle C.J."/>
            <person name="Probst A.J."/>
            <person name="Thomas B.C."/>
            <person name="Singh A."/>
            <person name="Wilkins M.J."/>
            <person name="Karaoz U."/>
            <person name="Brodie E.L."/>
            <person name="Williams K.H."/>
            <person name="Hubbard S.S."/>
            <person name="Banfield J.F."/>
        </authorList>
    </citation>
    <scope>NUCLEOTIDE SEQUENCE [LARGE SCALE GENOMIC DNA]</scope>
</reference>
<evidence type="ECO:0000313" key="1">
    <source>
        <dbReference type="EMBL" id="OGZ65516.1"/>
    </source>
</evidence>
<gene>
    <name evidence="1" type="ORF">A2812_00045</name>
</gene>
<dbReference type="AlphaFoldDB" id="A0A1G2HSJ4"/>
<dbReference type="STRING" id="1802200.A2812_00045"/>
<proteinExistence type="predicted"/>
<name>A0A1G2HSJ4_9BACT</name>
<comment type="caution">
    <text evidence="1">The sequence shown here is derived from an EMBL/GenBank/DDBJ whole genome shotgun (WGS) entry which is preliminary data.</text>
</comment>
<protein>
    <submittedName>
        <fullName evidence="1">Uncharacterized protein</fullName>
    </submittedName>
</protein>